<dbReference type="InterPro" id="IPR017978">
    <property type="entry name" value="GPCR_3_C"/>
</dbReference>
<dbReference type="InterPro" id="IPR002455">
    <property type="entry name" value="GPCR3_GABA-B"/>
</dbReference>
<evidence type="ECO:0000256" key="6">
    <source>
        <dbReference type="ARBA" id="ARBA00023040"/>
    </source>
</evidence>
<comment type="caution">
    <text evidence="13">The sequence shown here is derived from an EMBL/GenBank/DDBJ whole genome shotgun (WGS) entry which is preliminary data.</text>
</comment>
<dbReference type="Proteomes" id="UP000749559">
    <property type="component" value="Unassembled WGS sequence"/>
</dbReference>
<keyword evidence="5" id="KW-1133">Transmembrane helix</keyword>
<dbReference type="GO" id="GO:0038039">
    <property type="term" value="C:G protein-coupled receptor heterodimeric complex"/>
    <property type="evidence" value="ECO:0007669"/>
    <property type="project" value="TreeGrafter"/>
</dbReference>
<dbReference type="OrthoDB" id="10056676at2759"/>
<dbReference type="InterPro" id="IPR028082">
    <property type="entry name" value="Peripla_BP_I"/>
</dbReference>
<evidence type="ECO:0000256" key="9">
    <source>
        <dbReference type="ARBA" id="ARBA00023180"/>
    </source>
</evidence>
<keyword evidence="9" id="KW-0325">Glycoprotein</keyword>
<dbReference type="PRINTS" id="PR01176">
    <property type="entry name" value="GABABRECEPTR"/>
</dbReference>
<evidence type="ECO:0000256" key="8">
    <source>
        <dbReference type="ARBA" id="ARBA00023170"/>
    </source>
</evidence>
<dbReference type="GO" id="GO:0007214">
    <property type="term" value="P:gamma-aminobutyric acid signaling pathway"/>
    <property type="evidence" value="ECO:0007669"/>
    <property type="project" value="TreeGrafter"/>
</dbReference>
<keyword evidence="10" id="KW-0807">Transducer</keyword>
<evidence type="ECO:0000313" key="14">
    <source>
        <dbReference type="Proteomes" id="UP000749559"/>
    </source>
</evidence>
<sequence>MMISQRLTICVIVVFGLLEVQSVTDLYLLGLFPMEGAWYGGRSLLASVQMGLDHINGRSDILPGYRLNIMWNDTKCNPGHGTNVMYELLYSAPTKIMIIGAACSAVSQATSQASHNWNIVQISYASVSPALSDKTRFPKFFRVSAPDVTVNPSRIEIMKQFNWNRIATIHQSLELFSAVTTDLVARLKDENMTLVTSEIFSNDPSLQVESLKNQDARIIVGGFYQDMARKVFCEAYKNDLYGPRYQWIVVGWWDDEWWSIEDDSITCTPEEVATAAEGYIATGIVYLNPVQEAGIGGITPDDFLEEYGIRTNHEVLFGAVMAPQGYDAAWAVALGLHDTMEQLAASGSSKGLEDFDYHDSELTEMVFESMKRVSFTGVRGALSFNDNFDPVGMVQIDRKQGGVKQKVGFYHPDGESGNKLQWSSSSPLVWEGGSPPKDATQSIDSPQRVSLAVYGTMCTLSAIGIIVAIVFLIINSIYRNVRIIKMSSPLLNNLILLGCIFSYAAVFMQALQPDPEALFCRLNAFSLTIGFSMAFGALFSKTWRVHAIFTNVQLKKKVVKDSQLIIMTMGLVLINSIILIVWMVVDPLYEEAHESKSEEKDGGDTIVHYQHFICDSEKKIYFLVTLYGIQGLLLIFGCFLAWETRKVKIPVLNDSQNIGICIYNVVVLSVIGVTLTMVLEAQPELQYAFTSCFIILGTSMTQGIIFVPKLLKLRQSRKAGSEDTEDEYTGRNNGGTRTEVTAIEDKKAIELREELNVTKAKLSAMEKMVKDLKNEKIKENIITEEGSTA</sequence>
<evidence type="ECO:0000256" key="3">
    <source>
        <dbReference type="ARBA" id="ARBA00022692"/>
    </source>
</evidence>
<keyword evidence="14" id="KW-1185">Reference proteome</keyword>
<evidence type="ECO:0000256" key="2">
    <source>
        <dbReference type="ARBA" id="ARBA00022475"/>
    </source>
</evidence>
<reference evidence="13" key="1">
    <citation type="submission" date="2022-03" db="EMBL/GenBank/DDBJ databases">
        <authorList>
            <person name="Martin C."/>
        </authorList>
    </citation>
    <scope>NUCLEOTIDE SEQUENCE</scope>
</reference>
<organism evidence="13 14">
    <name type="scientific">Owenia fusiformis</name>
    <name type="common">Polychaete worm</name>
    <dbReference type="NCBI Taxonomy" id="6347"/>
    <lineage>
        <taxon>Eukaryota</taxon>
        <taxon>Metazoa</taxon>
        <taxon>Spiralia</taxon>
        <taxon>Lophotrochozoa</taxon>
        <taxon>Annelida</taxon>
        <taxon>Polychaeta</taxon>
        <taxon>Sedentaria</taxon>
        <taxon>Canalipalpata</taxon>
        <taxon>Sabellida</taxon>
        <taxon>Oweniida</taxon>
        <taxon>Oweniidae</taxon>
        <taxon>Owenia</taxon>
    </lineage>
</organism>
<evidence type="ECO:0000256" key="10">
    <source>
        <dbReference type="ARBA" id="ARBA00023224"/>
    </source>
</evidence>
<keyword evidence="7" id="KW-0472">Membrane</keyword>
<feature type="domain" description="G-protein coupled receptors family 3 profile" evidence="12">
    <location>
        <begin position="460"/>
        <end position="713"/>
    </location>
</feature>
<evidence type="ECO:0000256" key="5">
    <source>
        <dbReference type="ARBA" id="ARBA00022989"/>
    </source>
</evidence>
<evidence type="ECO:0000259" key="12">
    <source>
        <dbReference type="PROSITE" id="PS50259"/>
    </source>
</evidence>
<keyword evidence="6" id="KW-0297">G-protein coupled receptor</keyword>
<keyword evidence="8" id="KW-0675">Receptor</keyword>
<dbReference type="PANTHER" id="PTHR10519:SF46">
    <property type="entry name" value="METABOTROPIC GABA-B RECEPTOR SUBTYPE 3, ISOFORM A"/>
    <property type="match status" value="1"/>
</dbReference>
<evidence type="ECO:0000256" key="11">
    <source>
        <dbReference type="ARBA" id="ARBA00073785"/>
    </source>
</evidence>
<keyword evidence="2" id="KW-1003">Cell membrane</keyword>
<evidence type="ECO:0000256" key="1">
    <source>
        <dbReference type="ARBA" id="ARBA00004651"/>
    </source>
</evidence>
<evidence type="ECO:0000256" key="7">
    <source>
        <dbReference type="ARBA" id="ARBA00023136"/>
    </source>
</evidence>
<keyword evidence="4" id="KW-0732">Signal</keyword>
<dbReference type="CDD" id="cd15047">
    <property type="entry name" value="7tmC_GABA-B-like"/>
    <property type="match status" value="1"/>
</dbReference>
<comment type="subcellular location">
    <subcellularLocation>
        <location evidence="1">Cell membrane</location>
        <topology evidence="1">Multi-pass membrane protein</topology>
    </subcellularLocation>
</comment>
<dbReference type="FunFam" id="3.40.50.2300:FF:000063">
    <property type="entry name" value="Gamma-aminobutyric acid type B receptor subunit"/>
    <property type="match status" value="1"/>
</dbReference>
<accession>A0A8J1XS48</accession>
<dbReference type="SUPFAM" id="SSF53822">
    <property type="entry name" value="Periplasmic binding protein-like I"/>
    <property type="match status" value="1"/>
</dbReference>
<dbReference type="CDD" id="cd06366">
    <property type="entry name" value="PBP1_GABAb_receptor"/>
    <property type="match status" value="1"/>
</dbReference>
<dbReference type="GO" id="GO:0004965">
    <property type="term" value="F:G protein-coupled GABA receptor activity"/>
    <property type="evidence" value="ECO:0007669"/>
    <property type="project" value="InterPro"/>
</dbReference>
<dbReference type="PROSITE" id="PS50259">
    <property type="entry name" value="G_PROTEIN_RECEP_F3_4"/>
    <property type="match status" value="1"/>
</dbReference>
<dbReference type="InterPro" id="IPR001828">
    <property type="entry name" value="ANF_lig-bd_rcpt"/>
</dbReference>
<dbReference type="Pfam" id="PF01094">
    <property type="entry name" value="ANF_receptor"/>
    <property type="match status" value="1"/>
</dbReference>
<evidence type="ECO:0000313" key="13">
    <source>
        <dbReference type="EMBL" id="CAH1790060.1"/>
    </source>
</evidence>
<proteinExistence type="predicted"/>
<name>A0A8J1XS48_OWEFU</name>
<protein>
    <recommendedName>
        <fullName evidence="11">Gamma-aminobutyric acid type B receptor subunit 2</fullName>
    </recommendedName>
</protein>
<dbReference type="Pfam" id="PF00003">
    <property type="entry name" value="7tm_3"/>
    <property type="match status" value="1"/>
</dbReference>
<dbReference type="PANTHER" id="PTHR10519">
    <property type="entry name" value="GABA-B RECEPTOR"/>
    <property type="match status" value="1"/>
</dbReference>
<evidence type="ECO:0000256" key="4">
    <source>
        <dbReference type="ARBA" id="ARBA00022729"/>
    </source>
</evidence>
<gene>
    <name evidence="13" type="ORF">OFUS_LOCUS15321</name>
</gene>
<dbReference type="AlphaFoldDB" id="A0A8J1XS48"/>
<keyword evidence="3" id="KW-0812">Transmembrane</keyword>
<dbReference type="PRINTS" id="PR01177">
    <property type="entry name" value="GABAB1RECPTR"/>
</dbReference>
<dbReference type="Gene3D" id="3.40.50.2300">
    <property type="match status" value="2"/>
</dbReference>
<dbReference type="EMBL" id="CAIIXF020000007">
    <property type="protein sequence ID" value="CAH1790060.1"/>
    <property type="molecule type" value="Genomic_DNA"/>
</dbReference>